<evidence type="ECO:0000313" key="3">
    <source>
        <dbReference type="Proteomes" id="UP001343257"/>
    </source>
</evidence>
<dbReference type="Pfam" id="PF10779">
    <property type="entry name" value="XhlA"/>
    <property type="match status" value="1"/>
</dbReference>
<protein>
    <submittedName>
        <fullName evidence="2">Hemolysin XhlA family protein</fullName>
    </submittedName>
</protein>
<keyword evidence="1" id="KW-1133">Transmembrane helix</keyword>
<feature type="transmembrane region" description="Helical" evidence="1">
    <location>
        <begin position="72"/>
        <end position="93"/>
    </location>
</feature>
<keyword evidence="1" id="KW-0472">Membrane</keyword>
<gene>
    <name evidence="2" type="ORF">P9847_16625</name>
</gene>
<dbReference type="RefSeq" id="WP_328279591.1">
    <property type="nucleotide sequence ID" value="NZ_JARTLD010000041.1"/>
</dbReference>
<evidence type="ECO:0000256" key="1">
    <source>
        <dbReference type="SAM" id="Phobius"/>
    </source>
</evidence>
<organism evidence="2 3">
    <name type="scientific">Paenibacillus chibensis</name>
    <dbReference type="NCBI Taxonomy" id="59846"/>
    <lineage>
        <taxon>Bacteria</taxon>
        <taxon>Bacillati</taxon>
        <taxon>Bacillota</taxon>
        <taxon>Bacilli</taxon>
        <taxon>Bacillales</taxon>
        <taxon>Paenibacillaceae</taxon>
        <taxon>Paenibacillus</taxon>
    </lineage>
</organism>
<accession>A0ABU6PVU4</accession>
<evidence type="ECO:0000313" key="2">
    <source>
        <dbReference type="EMBL" id="MED5018937.1"/>
    </source>
</evidence>
<keyword evidence="3" id="KW-1185">Reference proteome</keyword>
<proteinExistence type="predicted"/>
<dbReference type="Proteomes" id="UP001343257">
    <property type="component" value="Unassembled WGS sequence"/>
</dbReference>
<dbReference type="EMBL" id="JARTLD010000041">
    <property type="protein sequence ID" value="MED5018937.1"/>
    <property type="molecule type" value="Genomic_DNA"/>
</dbReference>
<comment type="caution">
    <text evidence="2">The sequence shown here is derived from an EMBL/GenBank/DDBJ whole genome shotgun (WGS) entry which is preliminary data.</text>
</comment>
<keyword evidence="1" id="KW-0812">Transmembrane</keyword>
<sequence>MTDIKGVNEMADTDSKLLVDIQIQLARIEQTLQSVPALATNVEFARDTSKAALQKAEAALERLDKIEEGQKWLWRTIGGTAISIIMAAIVTAIKLSGQ</sequence>
<dbReference type="InterPro" id="IPR019715">
    <property type="entry name" value="Haemolysin_XhlA"/>
</dbReference>
<name>A0ABU6PVU4_9BACL</name>
<reference evidence="2 3" key="1">
    <citation type="submission" date="2023-03" db="EMBL/GenBank/DDBJ databases">
        <title>Bacillus Genome Sequencing.</title>
        <authorList>
            <person name="Dunlap C."/>
        </authorList>
    </citation>
    <scope>NUCLEOTIDE SEQUENCE [LARGE SCALE GENOMIC DNA]</scope>
    <source>
        <strain evidence="2 3">NRS-52</strain>
    </source>
</reference>